<feature type="signal peptide" evidence="2">
    <location>
        <begin position="1"/>
        <end position="27"/>
    </location>
</feature>
<dbReference type="AlphaFoldDB" id="A0A4R5KSD6"/>
<proteinExistence type="predicted"/>
<protein>
    <submittedName>
        <fullName evidence="4">Extracellular solute-binding protein</fullName>
    </submittedName>
</protein>
<evidence type="ECO:0000256" key="1">
    <source>
        <dbReference type="SAM" id="MobiDB-lite"/>
    </source>
</evidence>
<dbReference type="OrthoDB" id="7936627at2"/>
<dbReference type="InterPro" id="IPR050490">
    <property type="entry name" value="Bact_solute-bd_prot1"/>
</dbReference>
<feature type="chain" id="PRO_5039444886" evidence="2">
    <location>
        <begin position="28"/>
        <end position="510"/>
    </location>
</feature>
<feature type="domain" description="DUF3502" evidence="3">
    <location>
        <begin position="439"/>
        <end position="506"/>
    </location>
</feature>
<dbReference type="Proteomes" id="UP000295636">
    <property type="component" value="Unassembled WGS sequence"/>
</dbReference>
<keyword evidence="2" id="KW-0732">Signal</keyword>
<dbReference type="RefSeq" id="WP_133227141.1">
    <property type="nucleotide sequence ID" value="NZ_SMRT01000003.1"/>
</dbReference>
<accession>A0A4R5KSD6</accession>
<evidence type="ECO:0000256" key="2">
    <source>
        <dbReference type="SAM" id="SignalP"/>
    </source>
</evidence>
<dbReference type="InterPro" id="IPR022627">
    <property type="entry name" value="DUF3502"/>
</dbReference>
<feature type="region of interest" description="Disordered" evidence="1">
    <location>
        <begin position="31"/>
        <end position="52"/>
    </location>
</feature>
<organism evidence="4 5">
    <name type="scientific">Paenibacillus piri</name>
    <dbReference type="NCBI Taxonomy" id="2547395"/>
    <lineage>
        <taxon>Bacteria</taxon>
        <taxon>Bacillati</taxon>
        <taxon>Bacillota</taxon>
        <taxon>Bacilli</taxon>
        <taxon>Bacillales</taxon>
        <taxon>Paenibacillaceae</taxon>
        <taxon>Paenibacillus</taxon>
    </lineage>
</organism>
<dbReference type="SUPFAM" id="SSF53850">
    <property type="entry name" value="Periplasmic binding protein-like II"/>
    <property type="match status" value="1"/>
</dbReference>
<dbReference type="PROSITE" id="PS51257">
    <property type="entry name" value="PROKAR_LIPOPROTEIN"/>
    <property type="match status" value="1"/>
</dbReference>
<sequence>MTALSKVNRLRVTMAGLLCVAMLSACSGGGGGGGGAAKPGDQPGKTADNGKTDLKPVELIWYYPMNKMQQDQKTIEEEVNKITKAKLNATVKMGPIDIGSYEQKMNTMVAANEPMDIIWTSHWNFKMDQNVAKGAFLQLDDLIDKYAPKLKKSRPESVWNFSKIDGKTYAVLSYQTVTERSGFLVQKRYADKYGLNPADIKDPFDMEPFFAKLKAGEKDVTPYGVSRNGATGGMLNPILEGVTSGVSVYRGDKSLKLVPTYETPEYKNLLPKLHDWYKKGYINQDAATLKSITELQMTGKVAAIFHNVLKPGREGEERVTMGGNDVIALYTSGVTLPAINLSSAMGISRNSKNPERAMMFLELLNSDKELFNLISYGIEGKHYNKVDADHVKSVPNGGYAPNQSWVFGNVFNSYLQEGQPSGTWEETQKLNESATPSVLTGFVFNLDPVKTEIANMKAVEDEYLPSLSTGTVDPAQKYNEFIEKYKKAGQPKVMAEVQKQLDAWKAKQGK</sequence>
<comment type="caution">
    <text evidence="4">The sequence shown here is derived from an EMBL/GenBank/DDBJ whole genome shotgun (WGS) entry which is preliminary data.</text>
</comment>
<dbReference type="PANTHER" id="PTHR43649">
    <property type="entry name" value="ARABINOSE-BINDING PROTEIN-RELATED"/>
    <property type="match status" value="1"/>
</dbReference>
<keyword evidence="5" id="KW-1185">Reference proteome</keyword>
<reference evidence="4 5" key="1">
    <citation type="submission" date="2019-03" db="EMBL/GenBank/DDBJ databases">
        <title>This is whole genome sequence of Paenibacillus sp MS74 strain.</title>
        <authorList>
            <person name="Trinh H.N."/>
        </authorList>
    </citation>
    <scope>NUCLEOTIDE SEQUENCE [LARGE SCALE GENOMIC DNA]</scope>
    <source>
        <strain evidence="4 5">MS74</strain>
    </source>
</reference>
<dbReference type="Gene3D" id="3.40.190.10">
    <property type="entry name" value="Periplasmic binding protein-like II"/>
    <property type="match status" value="1"/>
</dbReference>
<dbReference type="Pfam" id="PF12010">
    <property type="entry name" value="DUF3502"/>
    <property type="match status" value="1"/>
</dbReference>
<evidence type="ECO:0000313" key="4">
    <source>
        <dbReference type="EMBL" id="TDF98769.1"/>
    </source>
</evidence>
<dbReference type="PANTHER" id="PTHR43649:SF17">
    <property type="entry name" value="ABC TRANSPORTER SOLUTE BINDING PROTEIN-SUGAR TRANSPORT"/>
    <property type="match status" value="1"/>
</dbReference>
<dbReference type="Pfam" id="PF01547">
    <property type="entry name" value="SBP_bac_1"/>
    <property type="match status" value="1"/>
</dbReference>
<evidence type="ECO:0000313" key="5">
    <source>
        <dbReference type="Proteomes" id="UP000295636"/>
    </source>
</evidence>
<gene>
    <name evidence="4" type="ORF">E1757_09615</name>
</gene>
<name>A0A4R5KSD6_9BACL</name>
<dbReference type="InterPro" id="IPR006059">
    <property type="entry name" value="SBP"/>
</dbReference>
<dbReference type="EMBL" id="SMRT01000003">
    <property type="protein sequence ID" value="TDF98769.1"/>
    <property type="molecule type" value="Genomic_DNA"/>
</dbReference>
<evidence type="ECO:0000259" key="3">
    <source>
        <dbReference type="Pfam" id="PF12010"/>
    </source>
</evidence>